<accession>A0A0H5C1W5</accession>
<dbReference type="AlphaFoldDB" id="A0A0H5C1W5"/>
<organism evidence="1 2">
    <name type="scientific">Cyberlindnera jadinii (strain ATCC 18201 / CBS 1600 / BCRC 20928 / JCM 3617 / NBRC 0987 / NRRL Y-1542)</name>
    <name type="common">Torula yeast</name>
    <name type="synonym">Candida utilis</name>
    <dbReference type="NCBI Taxonomy" id="983966"/>
    <lineage>
        <taxon>Eukaryota</taxon>
        <taxon>Fungi</taxon>
        <taxon>Dikarya</taxon>
        <taxon>Ascomycota</taxon>
        <taxon>Saccharomycotina</taxon>
        <taxon>Saccharomycetes</taxon>
        <taxon>Phaffomycetales</taxon>
        <taxon>Phaffomycetaceae</taxon>
        <taxon>Cyberlindnera</taxon>
    </lineage>
</organism>
<dbReference type="Proteomes" id="UP000038830">
    <property type="component" value="Unassembled WGS sequence"/>
</dbReference>
<name>A0A0H5C1W5_CYBJN</name>
<proteinExistence type="predicted"/>
<evidence type="ECO:0000313" key="1">
    <source>
        <dbReference type="EMBL" id="CEP21880.1"/>
    </source>
</evidence>
<sequence length="64" mass="6921">MVALVKLVEVRAKYGQFELCRYGHTPVLDELSLNSSVVVMTAVGDGSLSPNWTPRTIDVAGLES</sequence>
<evidence type="ECO:0000313" key="2">
    <source>
        <dbReference type="Proteomes" id="UP000038830"/>
    </source>
</evidence>
<protein>
    <submittedName>
        <fullName evidence="1">Uncharacterized protein</fullName>
    </submittedName>
</protein>
<gene>
    <name evidence="1" type="ORF">BN1211_2095</name>
</gene>
<reference evidence="2" key="1">
    <citation type="journal article" date="2015" name="J. Biotechnol.">
        <title>The structure of the Cyberlindnera jadinii genome and its relation to Candida utilis analyzed by the occurrence of single nucleotide polymorphisms.</title>
        <authorList>
            <person name="Rupp O."/>
            <person name="Brinkrolf K."/>
            <person name="Buerth C."/>
            <person name="Kunigo M."/>
            <person name="Schneider J."/>
            <person name="Jaenicke S."/>
            <person name="Goesmann A."/>
            <person name="Puehler A."/>
            <person name="Jaeger K.-E."/>
            <person name="Ernst J.F."/>
        </authorList>
    </citation>
    <scope>NUCLEOTIDE SEQUENCE [LARGE SCALE GENOMIC DNA]</scope>
    <source>
        <strain evidence="2">ATCC 18201 / CBS 1600 / BCRC 20928 / JCM 3617 / NBRC 0987 / NRRL Y-1542</strain>
    </source>
</reference>
<dbReference type="EMBL" id="CDQK01000002">
    <property type="protein sequence ID" value="CEP21880.1"/>
    <property type="molecule type" value="Genomic_DNA"/>
</dbReference>